<evidence type="ECO:0000256" key="1">
    <source>
        <dbReference type="ARBA" id="ARBA00023125"/>
    </source>
</evidence>
<evidence type="ECO:0000313" key="5">
    <source>
        <dbReference type="EMBL" id="MBC1780530.1"/>
    </source>
</evidence>
<dbReference type="InterPro" id="IPR011344">
    <property type="entry name" value="ssDNA-bd"/>
</dbReference>
<dbReference type="Proteomes" id="UP000565628">
    <property type="component" value="Unassembled WGS sequence"/>
</dbReference>
<gene>
    <name evidence="5" type="ORF">HCA46_17030</name>
    <name evidence="6" type="ORF">HCJ81_14265</name>
</gene>
<dbReference type="EMBL" id="JAARUV010000010">
    <property type="protein sequence ID" value="MBC1780530.1"/>
    <property type="molecule type" value="Genomic_DNA"/>
</dbReference>
<protein>
    <recommendedName>
        <fullName evidence="2 3">Single-stranded DNA-binding protein</fullName>
    </recommendedName>
</protein>
<reference evidence="7 8" key="1">
    <citation type="submission" date="2020-03" db="EMBL/GenBank/DDBJ databases">
        <title>Soil Listeria distribution.</title>
        <authorList>
            <person name="Liao J."/>
            <person name="Wiedmann M."/>
        </authorList>
    </citation>
    <scope>NUCLEOTIDE SEQUENCE [LARGE SCALE GENOMIC DNA]</scope>
    <source>
        <strain evidence="6 8">FSL L7-0039</strain>
        <strain evidence="5 7">FSL L7-1017</strain>
    </source>
</reference>
<dbReference type="GO" id="GO:0003697">
    <property type="term" value="F:single-stranded DNA binding"/>
    <property type="evidence" value="ECO:0007669"/>
    <property type="project" value="InterPro"/>
</dbReference>
<sequence>MINRILLTGRLTRDPHFEITTTGKRFCRFTVASKRNFRDKKTNKYESDFPSFICFGDVASAVADYLKKGDSLELEGTIQTSIYKNDRGEDVYQTTLVAENVYFGSKPKKQTSAPNDNAADGFVNNASPPQSQTQAYHPTDISVGGEISGVQY</sequence>
<comment type="caution">
    <text evidence="6">The sequence shown here is derived from an EMBL/GenBank/DDBJ whole genome shotgun (WGS) entry which is preliminary data.</text>
</comment>
<dbReference type="PROSITE" id="PS50935">
    <property type="entry name" value="SSB"/>
    <property type="match status" value="1"/>
</dbReference>
<dbReference type="SUPFAM" id="SSF50249">
    <property type="entry name" value="Nucleic acid-binding proteins"/>
    <property type="match status" value="1"/>
</dbReference>
<dbReference type="RefSeq" id="WP_185495759.1">
    <property type="nucleotide sequence ID" value="NZ_JAARUV010000010.1"/>
</dbReference>
<dbReference type="GO" id="GO:0009295">
    <property type="term" value="C:nucleoid"/>
    <property type="evidence" value="ECO:0007669"/>
    <property type="project" value="TreeGrafter"/>
</dbReference>
<dbReference type="AlphaFoldDB" id="A0A7X0ZXN6"/>
<evidence type="ECO:0000313" key="6">
    <source>
        <dbReference type="EMBL" id="MBC2312054.1"/>
    </source>
</evidence>
<feature type="compositionally biased region" description="Polar residues" evidence="4">
    <location>
        <begin position="124"/>
        <end position="136"/>
    </location>
</feature>
<feature type="region of interest" description="Disordered" evidence="4">
    <location>
        <begin position="107"/>
        <end position="142"/>
    </location>
</feature>
<accession>A0A7X0ZXN6</accession>
<dbReference type="Proteomes" id="UP000547643">
    <property type="component" value="Unassembled WGS sequence"/>
</dbReference>
<dbReference type="InterPro" id="IPR012340">
    <property type="entry name" value="NA-bd_OB-fold"/>
</dbReference>
<dbReference type="EMBL" id="JAASWV010000023">
    <property type="protein sequence ID" value="MBC2312054.1"/>
    <property type="molecule type" value="Genomic_DNA"/>
</dbReference>
<evidence type="ECO:0000313" key="7">
    <source>
        <dbReference type="Proteomes" id="UP000547643"/>
    </source>
</evidence>
<proteinExistence type="predicted"/>
<keyword evidence="1 2" id="KW-0238">DNA-binding</keyword>
<dbReference type="Pfam" id="PF00436">
    <property type="entry name" value="SSB"/>
    <property type="match status" value="1"/>
</dbReference>
<dbReference type="NCBIfam" id="TIGR00621">
    <property type="entry name" value="ssb"/>
    <property type="match status" value="1"/>
</dbReference>
<dbReference type="InterPro" id="IPR000424">
    <property type="entry name" value="Primosome_PriB/ssb"/>
</dbReference>
<dbReference type="PANTHER" id="PTHR10302:SF27">
    <property type="entry name" value="SINGLE-STRANDED DNA-BINDING PROTEIN"/>
    <property type="match status" value="1"/>
</dbReference>
<evidence type="ECO:0000256" key="3">
    <source>
        <dbReference type="RuleBase" id="RU000524"/>
    </source>
</evidence>
<dbReference type="CDD" id="cd04496">
    <property type="entry name" value="SSB_OBF"/>
    <property type="match status" value="1"/>
</dbReference>
<evidence type="ECO:0000256" key="4">
    <source>
        <dbReference type="SAM" id="MobiDB-lite"/>
    </source>
</evidence>
<dbReference type="GO" id="GO:0006260">
    <property type="term" value="P:DNA replication"/>
    <property type="evidence" value="ECO:0007669"/>
    <property type="project" value="InterPro"/>
</dbReference>
<evidence type="ECO:0000313" key="8">
    <source>
        <dbReference type="Proteomes" id="UP000565628"/>
    </source>
</evidence>
<dbReference type="PIRSF" id="PIRSF002070">
    <property type="entry name" value="SSB"/>
    <property type="match status" value="1"/>
</dbReference>
<dbReference type="Gene3D" id="2.40.50.140">
    <property type="entry name" value="Nucleic acid-binding proteins"/>
    <property type="match status" value="1"/>
</dbReference>
<dbReference type="PANTHER" id="PTHR10302">
    <property type="entry name" value="SINGLE-STRANDED DNA-BINDING PROTEIN"/>
    <property type="match status" value="1"/>
</dbReference>
<name>A0A7X0ZXN6_9LIST</name>
<evidence type="ECO:0000256" key="2">
    <source>
        <dbReference type="PIRNR" id="PIRNR002070"/>
    </source>
</evidence>
<organism evidence="6 8">
    <name type="scientific">Listeria booriae</name>
    <dbReference type="NCBI Taxonomy" id="1552123"/>
    <lineage>
        <taxon>Bacteria</taxon>
        <taxon>Bacillati</taxon>
        <taxon>Bacillota</taxon>
        <taxon>Bacilli</taxon>
        <taxon>Bacillales</taxon>
        <taxon>Listeriaceae</taxon>
        <taxon>Listeria</taxon>
    </lineage>
</organism>